<evidence type="ECO:0000259" key="2">
    <source>
        <dbReference type="PROSITE" id="PS50011"/>
    </source>
</evidence>
<dbReference type="InterPro" id="IPR020635">
    <property type="entry name" value="Tyr_kinase_cat_dom"/>
</dbReference>
<feature type="domain" description="Protein kinase" evidence="2">
    <location>
        <begin position="105"/>
        <end position="405"/>
    </location>
</feature>
<reference evidence="3 4" key="1">
    <citation type="submission" date="2024-10" db="EMBL/GenBank/DDBJ databases">
        <title>Updated reference genomes for cyclostephanoid diatoms.</title>
        <authorList>
            <person name="Roberts W.R."/>
            <person name="Alverson A.J."/>
        </authorList>
    </citation>
    <scope>NUCLEOTIDE SEQUENCE [LARGE SCALE GENOMIC DNA]</scope>
    <source>
        <strain evidence="3 4">AJA232-27</strain>
    </source>
</reference>
<dbReference type="Proteomes" id="UP001530293">
    <property type="component" value="Unassembled WGS sequence"/>
</dbReference>
<protein>
    <recommendedName>
        <fullName evidence="2">Protein kinase domain-containing protein</fullName>
    </recommendedName>
</protein>
<dbReference type="InterPro" id="IPR011009">
    <property type="entry name" value="Kinase-like_dom_sf"/>
</dbReference>
<name>A0ABD3M7P4_9STRA</name>
<sequence>MDKHQQKNRSASTGVDSISLPTLSNHPPQDLSLAERSMWELVKDSHFFPPDAAKEDWFHHRSNSRHGQLSISEPPPLISTSDEEYIVPSTLHKRTKVGTISEHDLRLEALIGHGGFCEVRLAYLDGNEGDGINPPQKKYAIKYLSPNITKTKSKKSFCRGVADLAIESRFLSLLSHPNIIRLHYVSVGSLRENYNCSDNNTNAGNNEASYGGEDDNRHQHHLGFFLVLEHLHETLDHRILHTYIPEVTRIMGMDPIKYRDNHHQHHLFNHNNTHGNVGCRQHNRWFNYLPKWFQHKHDALFITKNEGISSSRHPMHDSLVKRLLILQQIASAIQYLHEHRIIFRDIKPDNIGFYNEEGVEVPKLFDFGLVREVKESCKVIPEVSCLGNNNYKDDDAVFKLTGCTG</sequence>
<feature type="region of interest" description="Disordered" evidence="1">
    <location>
        <begin position="1"/>
        <end position="29"/>
    </location>
</feature>
<dbReference type="Pfam" id="PF00069">
    <property type="entry name" value="Pkinase"/>
    <property type="match status" value="1"/>
</dbReference>
<dbReference type="SUPFAM" id="SSF56112">
    <property type="entry name" value="Protein kinase-like (PK-like)"/>
    <property type="match status" value="1"/>
</dbReference>
<dbReference type="InterPro" id="IPR045269">
    <property type="entry name" value="Atg1-like"/>
</dbReference>
<comment type="caution">
    <text evidence="3">The sequence shown here is derived from an EMBL/GenBank/DDBJ whole genome shotgun (WGS) entry which is preliminary data.</text>
</comment>
<dbReference type="PROSITE" id="PS50011">
    <property type="entry name" value="PROTEIN_KINASE_DOM"/>
    <property type="match status" value="1"/>
</dbReference>
<accession>A0ABD3M7P4</accession>
<evidence type="ECO:0000313" key="4">
    <source>
        <dbReference type="Proteomes" id="UP001530293"/>
    </source>
</evidence>
<dbReference type="SMART" id="SM00219">
    <property type="entry name" value="TyrKc"/>
    <property type="match status" value="1"/>
</dbReference>
<keyword evidence="4" id="KW-1185">Reference proteome</keyword>
<dbReference type="AlphaFoldDB" id="A0ABD3M7P4"/>
<dbReference type="EMBL" id="JALLBG020000195">
    <property type="protein sequence ID" value="KAL3759963.1"/>
    <property type="molecule type" value="Genomic_DNA"/>
</dbReference>
<organism evidence="3 4">
    <name type="scientific">Discostella pseudostelligera</name>
    <dbReference type="NCBI Taxonomy" id="259834"/>
    <lineage>
        <taxon>Eukaryota</taxon>
        <taxon>Sar</taxon>
        <taxon>Stramenopiles</taxon>
        <taxon>Ochrophyta</taxon>
        <taxon>Bacillariophyta</taxon>
        <taxon>Coscinodiscophyceae</taxon>
        <taxon>Thalassiosirophycidae</taxon>
        <taxon>Stephanodiscales</taxon>
        <taxon>Stephanodiscaceae</taxon>
        <taxon>Discostella</taxon>
    </lineage>
</organism>
<dbReference type="PANTHER" id="PTHR24348">
    <property type="entry name" value="SERINE/THREONINE-PROTEIN KINASE UNC-51-RELATED"/>
    <property type="match status" value="1"/>
</dbReference>
<evidence type="ECO:0000256" key="1">
    <source>
        <dbReference type="SAM" id="MobiDB-lite"/>
    </source>
</evidence>
<dbReference type="PANTHER" id="PTHR24348:SF68">
    <property type="entry name" value="SERINE_THREONINE-PROTEIN KINASE ATG1C"/>
    <property type="match status" value="1"/>
</dbReference>
<gene>
    <name evidence="3" type="ORF">ACHAWU_000586</name>
</gene>
<feature type="compositionally biased region" description="Polar residues" evidence="1">
    <location>
        <begin position="8"/>
        <end position="27"/>
    </location>
</feature>
<dbReference type="InterPro" id="IPR000719">
    <property type="entry name" value="Prot_kinase_dom"/>
</dbReference>
<evidence type="ECO:0000313" key="3">
    <source>
        <dbReference type="EMBL" id="KAL3759963.1"/>
    </source>
</evidence>
<dbReference type="Gene3D" id="3.30.200.20">
    <property type="entry name" value="Phosphorylase Kinase, domain 1"/>
    <property type="match status" value="1"/>
</dbReference>
<dbReference type="Gene3D" id="1.10.510.10">
    <property type="entry name" value="Transferase(Phosphotransferase) domain 1"/>
    <property type="match status" value="1"/>
</dbReference>
<proteinExistence type="predicted"/>